<sequence>MAIFDKISRKIAARRGKGVMKHAPSPIENLPVEIWYHILERLVGTDPIFDTHAHFFGRIPPSLCLVNKRWNGFFTPILYYRFDFDGYPPQIPSLWQFLRTIVSRPDLAEHIREATFTTSRLYDPYQSPPNNGAQVILLKLYTDNKAILKQAARQARFDTIKSAGKPLTKHLKPALYESVGGQKNNKCIYANVQQRFQDGYQNPLMALILAHLPNLTRLSMHFWNDDRFFGWVNRIAGSVAAKSHKGSGIAFQNLERLYICPRLSQDNRTHTTWIRDTVEIDSARPFHHLPKLTELMVLRERPNPAQIQHPTTIQQLTLPDLRNDLIATESLLRVSPKLRQLSLQLDNWCQAPGYETHRTLWPMLLRFKETLEYLDIAQPPHPTRPNTFDTSTLRPFCPSLAKFKKLRQLNLTPVLLIGLCTAHKAPTRMSTHLPPNLESLGLYAENSNWLTDHIDHLEAEFENLIATGGPNNNSNTLRSITFDYEGSLPLNKLRAAAGNAVTVRTDGANCLFYGGKQATFVQSCIMRDGVRGIVYSLRHRRPEEVIPRGMVVHGVRGALARSRVGMGTGDLNRLKRARMSEIDYDHDHDYQGAENVKRRG</sequence>
<gene>
    <name evidence="1" type="ORF">BDW59DRAFT_166076</name>
</gene>
<dbReference type="Proteomes" id="UP001610335">
    <property type="component" value="Unassembled WGS sequence"/>
</dbReference>
<dbReference type="Gene3D" id="3.80.10.10">
    <property type="entry name" value="Ribonuclease Inhibitor"/>
    <property type="match status" value="1"/>
</dbReference>
<evidence type="ECO:0000313" key="2">
    <source>
        <dbReference type="Proteomes" id="UP001610335"/>
    </source>
</evidence>
<proteinExistence type="predicted"/>
<reference evidence="1 2" key="1">
    <citation type="submission" date="2024-07" db="EMBL/GenBank/DDBJ databases">
        <title>Section-level genome sequencing and comparative genomics of Aspergillus sections Usti and Cavernicolus.</title>
        <authorList>
            <consortium name="Lawrence Berkeley National Laboratory"/>
            <person name="Nybo J.L."/>
            <person name="Vesth T.C."/>
            <person name="Theobald S."/>
            <person name="Frisvad J.C."/>
            <person name="Larsen T.O."/>
            <person name="Kjaerboelling I."/>
            <person name="Rothschild-Mancinelli K."/>
            <person name="Lyhne E.K."/>
            <person name="Kogle M.E."/>
            <person name="Barry K."/>
            <person name="Clum A."/>
            <person name="Na H."/>
            <person name="Ledsgaard L."/>
            <person name="Lin J."/>
            <person name="Lipzen A."/>
            <person name="Kuo A."/>
            <person name="Riley R."/>
            <person name="Mondo S."/>
            <person name="LaButti K."/>
            <person name="Haridas S."/>
            <person name="Pangalinan J."/>
            <person name="Salamov A.A."/>
            <person name="Simmons B.A."/>
            <person name="Magnuson J.K."/>
            <person name="Chen J."/>
            <person name="Drula E."/>
            <person name="Henrissat B."/>
            <person name="Wiebenga A."/>
            <person name="Lubbers R.J."/>
            <person name="Gomes A.C."/>
            <person name="Makela M.R."/>
            <person name="Stajich J."/>
            <person name="Grigoriev I.V."/>
            <person name="Mortensen U.H."/>
            <person name="De vries R.P."/>
            <person name="Baker S.E."/>
            <person name="Andersen M.R."/>
        </authorList>
    </citation>
    <scope>NUCLEOTIDE SEQUENCE [LARGE SCALE GENOMIC DNA]</scope>
    <source>
        <strain evidence="1 2">CBS 600.67</strain>
    </source>
</reference>
<accession>A0ABR4HNI6</accession>
<keyword evidence="2" id="KW-1185">Reference proteome</keyword>
<evidence type="ECO:0000313" key="1">
    <source>
        <dbReference type="EMBL" id="KAL2817041.1"/>
    </source>
</evidence>
<dbReference type="InterPro" id="IPR032675">
    <property type="entry name" value="LRR_dom_sf"/>
</dbReference>
<name>A0ABR4HNI6_9EURO</name>
<organism evidence="1 2">
    <name type="scientific">Aspergillus cavernicola</name>
    <dbReference type="NCBI Taxonomy" id="176166"/>
    <lineage>
        <taxon>Eukaryota</taxon>
        <taxon>Fungi</taxon>
        <taxon>Dikarya</taxon>
        <taxon>Ascomycota</taxon>
        <taxon>Pezizomycotina</taxon>
        <taxon>Eurotiomycetes</taxon>
        <taxon>Eurotiomycetidae</taxon>
        <taxon>Eurotiales</taxon>
        <taxon>Aspergillaceae</taxon>
        <taxon>Aspergillus</taxon>
        <taxon>Aspergillus subgen. Nidulantes</taxon>
    </lineage>
</organism>
<protein>
    <recommendedName>
        <fullName evidence="3">F-box domain-containing protein</fullName>
    </recommendedName>
</protein>
<evidence type="ECO:0008006" key="3">
    <source>
        <dbReference type="Google" id="ProtNLM"/>
    </source>
</evidence>
<comment type="caution">
    <text evidence="1">The sequence shown here is derived from an EMBL/GenBank/DDBJ whole genome shotgun (WGS) entry which is preliminary data.</text>
</comment>
<dbReference type="SUPFAM" id="SSF52047">
    <property type="entry name" value="RNI-like"/>
    <property type="match status" value="1"/>
</dbReference>
<dbReference type="EMBL" id="JBFXLS010000095">
    <property type="protein sequence ID" value="KAL2817041.1"/>
    <property type="molecule type" value="Genomic_DNA"/>
</dbReference>